<sequence length="8" mass="1044">MRRLIDIK</sequence>
<protein>
    <submittedName>
        <fullName evidence="1">Uncharacterized protein</fullName>
    </submittedName>
</protein>
<accession>A0A0E9RZ58</accession>
<organism evidence="1">
    <name type="scientific">Anguilla anguilla</name>
    <name type="common">European freshwater eel</name>
    <name type="synonym">Muraena anguilla</name>
    <dbReference type="NCBI Taxonomy" id="7936"/>
    <lineage>
        <taxon>Eukaryota</taxon>
        <taxon>Metazoa</taxon>
        <taxon>Chordata</taxon>
        <taxon>Craniata</taxon>
        <taxon>Vertebrata</taxon>
        <taxon>Euteleostomi</taxon>
        <taxon>Actinopterygii</taxon>
        <taxon>Neopterygii</taxon>
        <taxon>Teleostei</taxon>
        <taxon>Anguilliformes</taxon>
        <taxon>Anguillidae</taxon>
        <taxon>Anguilla</taxon>
    </lineage>
</organism>
<proteinExistence type="predicted"/>
<name>A0A0E9RZ58_ANGAN</name>
<reference evidence="1" key="2">
    <citation type="journal article" date="2015" name="Fish Shellfish Immunol.">
        <title>Early steps in the European eel (Anguilla anguilla)-Vibrio vulnificus interaction in the gills: Role of the RtxA13 toxin.</title>
        <authorList>
            <person name="Callol A."/>
            <person name="Pajuelo D."/>
            <person name="Ebbesson L."/>
            <person name="Teles M."/>
            <person name="MacKenzie S."/>
            <person name="Amaro C."/>
        </authorList>
    </citation>
    <scope>NUCLEOTIDE SEQUENCE</scope>
</reference>
<reference evidence="1" key="1">
    <citation type="submission" date="2014-11" db="EMBL/GenBank/DDBJ databases">
        <authorList>
            <person name="Amaro Gonzalez C."/>
        </authorList>
    </citation>
    <scope>NUCLEOTIDE SEQUENCE</scope>
</reference>
<evidence type="ECO:0000313" key="1">
    <source>
        <dbReference type="EMBL" id="JAH34187.1"/>
    </source>
</evidence>
<dbReference type="EMBL" id="GBXM01074390">
    <property type="protein sequence ID" value="JAH34187.1"/>
    <property type="molecule type" value="Transcribed_RNA"/>
</dbReference>